<dbReference type="GO" id="GO:0005743">
    <property type="term" value="C:mitochondrial inner membrane"/>
    <property type="evidence" value="ECO:0007669"/>
    <property type="project" value="TreeGrafter"/>
</dbReference>
<dbReference type="EMBL" id="VIIS01000478">
    <property type="protein sequence ID" value="KAF0308563.1"/>
    <property type="molecule type" value="Genomic_DNA"/>
</dbReference>
<dbReference type="OrthoDB" id="6378979at2759"/>
<keyword evidence="4" id="KW-1185">Reference proteome</keyword>
<feature type="compositionally biased region" description="Basic and acidic residues" evidence="1">
    <location>
        <begin position="150"/>
        <end position="160"/>
    </location>
</feature>
<dbReference type="Pfam" id="PF15061">
    <property type="entry name" value="MITRAC7_Phoenixin"/>
    <property type="match status" value="1"/>
</dbReference>
<organism evidence="3 4">
    <name type="scientific">Amphibalanus amphitrite</name>
    <name type="common">Striped barnacle</name>
    <name type="synonym">Balanus amphitrite</name>
    <dbReference type="NCBI Taxonomy" id="1232801"/>
    <lineage>
        <taxon>Eukaryota</taxon>
        <taxon>Metazoa</taxon>
        <taxon>Ecdysozoa</taxon>
        <taxon>Arthropoda</taxon>
        <taxon>Crustacea</taxon>
        <taxon>Multicrustacea</taxon>
        <taxon>Cirripedia</taxon>
        <taxon>Thoracica</taxon>
        <taxon>Thoracicalcarea</taxon>
        <taxon>Balanomorpha</taxon>
        <taxon>Balanoidea</taxon>
        <taxon>Balanidae</taxon>
        <taxon>Amphibalaninae</taxon>
        <taxon>Amphibalanus</taxon>
    </lineage>
</organism>
<keyword evidence="2" id="KW-1133">Transmembrane helix</keyword>
<evidence type="ECO:0000313" key="4">
    <source>
        <dbReference type="Proteomes" id="UP000440578"/>
    </source>
</evidence>
<dbReference type="InterPro" id="IPR027917">
    <property type="entry name" value="MITRAC7/Phoenixin"/>
</dbReference>
<comment type="caution">
    <text evidence="3">The sequence shown here is derived from an EMBL/GenBank/DDBJ whole genome shotgun (WGS) entry which is preliminary data.</text>
</comment>
<accession>A0A6A4WRA2</accession>
<evidence type="ECO:0000256" key="2">
    <source>
        <dbReference type="SAM" id="Phobius"/>
    </source>
</evidence>
<gene>
    <name evidence="3" type="primary">SMIM20</name>
    <name evidence="3" type="ORF">FJT64_020250</name>
</gene>
<name>A0A6A4WRA2_AMPAM</name>
<feature type="transmembrane region" description="Helical" evidence="2">
    <location>
        <begin position="94"/>
        <end position="114"/>
    </location>
</feature>
<evidence type="ECO:0000313" key="3">
    <source>
        <dbReference type="EMBL" id="KAF0308563.1"/>
    </source>
</evidence>
<proteinExistence type="predicted"/>
<feature type="region of interest" description="Disordered" evidence="1">
    <location>
        <begin position="130"/>
        <end position="160"/>
    </location>
</feature>
<dbReference type="PANTHER" id="PTHR34923">
    <property type="entry name" value="SMALL INTEGRAL MEMBRANE PROTEIN 20"/>
    <property type="match status" value="1"/>
</dbReference>
<keyword evidence="2" id="KW-0812">Transmembrane</keyword>
<sequence length="160" mass="17990">MAAVHHSVQPSRDPMDDPELARYLQPRATVRSIEPVPTTQELNDELLRITPSDSSDQTGSPRPNLLARYAELLAELKAVSRAGSAMVRLHGWRYGVFVGAIVGSLAAAFYPIVVHPMLHRDEYRELQSRNRAGVRQQDVQPGNMKVWSDPFDRPKPDERP</sequence>
<dbReference type="PANTHER" id="PTHR34923:SF1">
    <property type="entry name" value="SMALL INTEGRAL MEMBRANE PROTEIN 20"/>
    <property type="match status" value="1"/>
</dbReference>
<protein>
    <submittedName>
        <fullName evidence="3">Small integral membrane protein 20</fullName>
    </submittedName>
</protein>
<reference evidence="3 4" key="1">
    <citation type="submission" date="2019-07" db="EMBL/GenBank/DDBJ databases">
        <title>Draft genome assembly of a fouling barnacle, Amphibalanus amphitrite (Darwin, 1854): The first reference genome for Thecostraca.</title>
        <authorList>
            <person name="Kim W."/>
        </authorList>
    </citation>
    <scope>NUCLEOTIDE SEQUENCE [LARGE SCALE GENOMIC DNA]</scope>
    <source>
        <strain evidence="3">SNU_AA5</strain>
        <tissue evidence="3">Soma without cirri and trophi</tissue>
    </source>
</reference>
<evidence type="ECO:0000256" key="1">
    <source>
        <dbReference type="SAM" id="MobiDB-lite"/>
    </source>
</evidence>
<keyword evidence="2" id="KW-0472">Membrane</keyword>
<dbReference type="GO" id="GO:0033617">
    <property type="term" value="P:mitochondrial respiratory chain complex IV assembly"/>
    <property type="evidence" value="ECO:0007669"/>
    <property type="project" value="InterPro"/>
</dbReference>
<dbReference type="AlphaFoldDB" id="A0A6A4WRA2"/>
<dbReference type="Proteomes" id="UP000440578">
    <property type="component" value="Unassembled WGS sequence"/>
</dbReference>
<feature type="region of interest" description="Disordered" evidence="1">
    <location>
        <begin position="1"/>
        <end position="21"/>
    </location>
</feature>